<dbReference type="Gene3D" id="3.90.550.10">
    <property type="entry name" value="Spore Coat Polysaccharide Biosynthesis Protein SpsA, Chain A"/>
    <property type="match status" value="1"/>
</dbReference>
<dbReference type="CDD" id="cd00761">
    <property type="entry name" value="Glyco_tranf_GTA_type"/>
    <property type="match status" value="1"/>
</dbReference>
<feature type="domain" description="Glycosyltransferase 2-like" evidence="3">
    <location>
        <begin position="10"/>
        <end position="152"/>
    </location>
</feature>
<dbReference type="Proteomes" id="UP001529256">
    <property type="component" value="Unassembled WGS sequence"/>
</dbReference>
<comment type="caution">
    <text evidence="4">The sequence shown here is derived from an EMBL/GenBank/DDBJ whole genome shotgun (WGS) entry which is preliminary data.</text>
</comment>
<evidence type="ECO:0000259" key="3">
    <source>
        <dbReference type="Pfam" id="PF00535"/>
    </source>
</evidence>
<dbReference type="InterPro" id="IPR029044">
    <property type="entry name" value="Nucleotide-diphossugar_trans"/>
</dbReference>
<keyword evidence="5" id="KW-1185">Reference proteome</keyword>
<dbReference type="EMBL" id="JAUDEA010000002">
    <property type="protein sequence ID" value="MDM8270457.1"/>
    <property type="molecule type" value="Genomic_DNA"/>
</dbReference>
<dbReference type="EC" id="2.4.-.-" evidence="4"/>
<evidence type="ECO:0000313" key="4">
    <source>
        <dbReference type="EMBL" id="MDM8270457.1"/>
    </source>
</evidence>
<reference evidence="4 5" key="1">
    <citation type="submission" date="2023-06" db="EMBL/GenBank/DDBJ databases">
        <title>Identification and characterization of horizontal gene transfer across gut microbiota members of farm animals based on homology search.</title>
        <authorList>
            <person name="Schwarzerova J."/>
            <person name="Nykrynova M."/>
            <person name="Jureckova K."/>
            <person name="Cejkova D."/>
            <person name="Rychlik I."/>
        </authorList>
    </citation>
    <scope>NUCLEOTIDE SEQUENCE [LARGE SCALE GENOMIC DNA]</scope>
    <source>
        <strain evidence="4 5">153_Feed</strain>
    </source>
</reference>
<proteinExistence type="predicted"/>
<keyword evidence="1 4" id="KW-0328">Glycosyltransferase</keyword>
<gene>
    <name evidence="4" type="ORF">QUW25_01965</name>
</gene>
<dbReference type="Pfam" id="PF00535">
    <property type="entry name" value="Glycos_transf_2"/>
    <property type="match status" value="1"/>
</dbReference>
<evidence type="ECO:0000256" key="1">
    <source>
        <dbReference type="ARBA" id="ARBA00022676"/>
    </source>
</evidence>
<sequence>MHGDSQTLVSIIVPIYNAETYLDQCLDSLTSQTHRDLEIICVNDGSTDGSPAIIEEHAARDSRIVVINKKNGGYGQGCNRGLDVARGTWVSIIEPDDWVEPTMYEEMLAFADSFEEQLDIVKCPWTDIHNWDDPEKQAPYPSLMVDRLKTSTKPFTIAEHTVLMELHPSIWSAIYRRDFLRENNIRFIEYPGAGWADNPFLVETLCQAKTIVYLNKPFYNYRCDLPGSTLNHATDEAVARPFDRWLDMLQIIERLGITDKRIIGAHYLRGFNYTFGAIFDDGWDNEVVQKKTREIFSKMDPDIVAHIPNLAPHRKRFFFSVLGEAPKKYSTLPWAKHLAREALHTVRTEGPLSVVRKVGRVITPEERSEA</sequence>
<dbReference type="InterPro" id="IPR001173">
    <property type="entry name" value="Glyco_trans_2-like"/>
</dbReference>
<accession>A0ABT7V1H3</accession>
<dbReference type="RefSeq" id="WP_289510558.1">
    <property type="nucleotide sequence ID" value="NZ_JAUDEA010000002.1"/>
</dbReference>
<name>A0ABT7V1H3_9ACTN</name>
<dbReference type="SUPFAM" id="SSF53448">
    <property type="entry name" value="Nucleotide-diphospho-sugar transferases"/>
    <property type="match status" value="1"/>
</dbReference>
<organism evidence="4 5">
    <name type="scientific">Thermophilibacter provencensis</name>
    <dbReference type="NCBI Taxonomy" id="1852386"/>
    <lineage>
        <taxon>Bacteria</taxon>
        <taxon>Bacillati</taxon>
        <taxon>Actinomycetota</taxon>
        <taxon>Coriobacteriia</taxon>
        <taxon>Coriobacteriales</taxon>
        <taxon>Atopobiaceae</taxon>
        <taxon>Thermophilibacter</taxon>
    </lineage>
</organism>
<dbReference type="PANTHER" id="PTHR22916:SF51">
    <property type="entry name" value="GLYCOSYLTRANSFERASE EPSH-RELATED"/>
    <property type="match status" value="1"/>
</dbReference>
<reference evidence="4 5" key="3">
    <citation type="submission" date="2023-06" db="EMBL/GenBank/DDBJ databases">
        <authorList>
            <person name="Zeman M."/>
            <person name="Kubasova T."/>
            <person name="Jahodarova E."/>
            <person name="Nykrynova M."/>
            <person name="Rychlik I."/>
        </authorList>
    </citation>
    <scope>NUCLEOTIDE SEQUENCE [LARGE SCALE GENOMIC DNA]</scope>
    <source>
        <strain evidence="4 5">153_Feed</strain>
    </source>
</reference>
<dbReference type="GO" id="GO:0016757">
    <property type="term" value="F:glycosyltransferase activity"/>
    <property type="evidence" value="ECO:0007669"/>
    <property type="project" value="UniProtKB-KW"/>
</dbReference>
<evidence type="ECO:0000313" key="5">
    <source>
        <dbReference type="Proteomes" id="UP001529256"/>
    </source>
</evidence>
<evidence type="ECO:0000256" key="2">
    <source>
        <dbReference type="ARBA" id="ARBA00022679"/>
    </source>
</evidence>
<reference evidence="5" key="2">
    <citation type="submission" date="2023-06" db="EMBL/GenBank/DDBJ databases">
        <title>Identification and characterization of horizontal gene transfer across gut microbiota members of farm animals based on homology search.</title>
        <authorList>
            <person name="Zeman M."/>
            <person name="Kubasova T."/>
            <person name="Jahodarova E."/>
            <person name="Nykrynova M."/>
            <person name="Rychlik I."/>
        </authorList>
    </citation>
    <scope>NUCLEOTIDE SEQUENCE [LARGE SCALE GENOMIC DNA]</scope>
    <source>
        <strain evidence="5">153_Feed</strain>
    </source>
</reference>
<dbReference type="PANTHER" id="PTHR22916">
    <property type="entry name" value="GLYCOSYLTRANSFERASE"/>
    <property type="match status" value="1"/>
</dbReference>
<keyword evidence="2 4" id="KW-0808">Transferase</keyword>
<protein>
    <submittedName>
        <fullName evidence="4">Glycosyltransferase</fullName>
        <ecNumber evidence="4">2.4.-.-</ecNumber>
    </submittedName>
</protein>